<dbReference type="Pfam" id="PF07963">
    <property type="entry name" value="N_methyl"/>
    <property type="match status" value="1"/>
</dbReference>
<evidence type="ECO:0000313" key="4">
    <source>
        <dbReference type="EMBL" id="SFE41098.1"/>
    </source>
</evidence>
<name>A0A1I2AC34_9RHOB</name>
<dbReference type="InterPro" id="IPR012902">
    <property type="entry name" value="N_methyl_site"/>
</dbReference>
<dbReference type="RefSeq" id="WP_149756737.1">
    <property type="nucleotide sequence ID" value="NZ_FOMS01000009.1"/>
</dbReference>
<dbReference type="Proteomes" id="UP000325289">
    <property type="component" value="Unassembled WGS sequence"/>
</dbReference>
<dbReference type="SUPFAM" id="SSF54523">
    <property type="entry name" value="Pili subunits"/>
    <property type="match status" value="1"/>
</dbReference>
<dbReference type="InterPro" id="IPR010055">
    <property type="entry name" value="T2SS_protein-GspJ"/>
</dbReference>
<dbReference type="Pfam" id="PF11612">
    <property type="entry name" value="T2SSJ"/>
    <property type="match status" value="1"/>
</dbReference>
<dbReference type="InterPro" id="IPR045584">
    <property type="entry name" value="Pilin-like"/>
</dbReference>
<protein>
    <recommendedName>
        <fullName evidence="2">Type II secretion system protein J</fullName>
    </recommendedName>
</protein>
<dbReference type="AlphaFoldDB" id="A0A1I2AC34"/>
<dbReference type="GO" id="GO:0015627">
    <property type="term" value="C:type II protein secretion system complex"/>
    <property type="evidence" value="ECO:0007669"/>
    <property type="project" value="InterPro"/>
</dbReference>
<dbReference type="PROSITE" id="PS00409">
    <property type="entry name" value="PROKAR_NTER_METHYL"/>
    <property type="match status" value="1"/>
</dbReference>
<evidence type="ECO:0000256" key="2">
    <source>
        <dbReference type="ARBA" id="ARBA00021539"/>
    </source>
</evidence>
<evidence type="ECO:0000256" key="1">
    <source>
        <dbReference type="ARBA" id="ARBA00011084"/>
    </source>
</evidence>
<accession>A0A1I2AC34</accession>
<dbReference type="GO" id="GO:0015628">
    <property type="term" value="P:protein secretion by the type II secretion system"/>
    <property type="evidence" value="ECO:0007669"/>
    <property type="project" value="InterPro"/>
</dbReference>
<proteinExistence type="inferred from homology"/>
<dbReference type="OrthoDB" id="7869574at2"/>
<organism evidence="4 5">
    <name type="scientific">Roseivivax sediminis</name>
    <dbReference type="NCBI Taxonomy" id="936889"/>
    <lineage>
        <taxon>Bacteria</taxon>
        <taxon>Pseudomonadati</taxon>
        <taxon>Pseudomonadota</taxon>
        <taxon>Alphaproteobacteria</taxon>
        <taxon>Rhodobacterales</taxon>
        <taxon>Roseobacteraceae</taxon>
        <taxon>Roseivivax</taxon>
    </lineage>
</organism>
<dbReference type="EMBL" id="FOMS01000009">
    <property type="protein sequence ID" value="SFE41098.1"/>
    <property type="molecule type" value="Genomic_DNA"/>
</dbReference>
<dbReference type="NCBIfam" id="TIGR02532">
    <property type="entry name" value="IV_pilin_GFxxxE"/>
    <property type="match status" value="1"/>
</dbReference>
<sequence>MSRARGLSLIELVVALAVFALVATMGLQALTGTLRVRDRLHAQAEAAEDLGVALSLLRSDLSALVPMIDRPGDGRSGSALAADGARGIAMSLAGQARIGGGAGPGLARATWRIEGDMLTRSLRPTLSPSGGGASPGMAVLGGVTALEVRTHWPDLGWIRGTQPRTAATPATRETDADSGPVVREQYSGALPEAVEVTLVTRDHGRIALVESLR</sequence>
<reference evidence="4 5" key="1">
    <citation type="submission" date="2016-10" db="EMBL/GenBank/DDBJ databases">
        <authorList>
            <person name="Varghese N."/>
            <person name="Submissions S."/>
        </authorList>
    </citation>
    <scope>NUCLEOTIDE SEQUENCE [LARGE SCALE GENOMIC DNA]</scope>
    <source>
        <strain evidence="5">YIM D21,KCTC 23444,ACCC 10710</strain>
    </source>
</reference>
<feature type="region of interest" description="Disordered" evidence="3">
    <location>
        <begin position="157"/>
        <end position="179"/>
    </location>
</feature>
<comment type="similarity">
    <text evidence="1">Belongs to the GSP J family.</text>
</comment>
<gene>
    <name evidence="4" type="ORF">SAMN04515678_109162</name>
</gene>
<evidence type="ECO:0000256" key="3">
    <source>
        <dbReference type="SAM" id="MobiDB-lite"/>
    </source>
</evidence>
<evidence type="ECO:0000313" key="5">
    <source>
        <dbReference type="Proteomes" id="UP000325289"/>
    </source>
</evidence>
<keyword evidence="5" id="KW-1185">Reference proteome</keyword>